<dbReference type="RefSeq" id="WP_074986565.1">
    <property type="nucleotide sequence ID" value="NZ_CADFGN010000004.1"/>
</dbReference>
<feature type="transmembrane region" description="Helical" evidence="1">
    <location>
        <begin position="43"/>
        <end position="72"/>
    </location>
</feature>
<reference evidence="5 8" key="2">
    <citation type="submission" date="2018-05" db="EMBL/GenBank/DDBJ databases">
        <title>Genomic Encyclopedia of Type Strains, Phase IV (KMG-V): Genome sequencing to study the core and pangenomes of soil and plant-associated prokaryotes.</title>
        <authorList>
            <person name="Whitman W."/>
        </authorList>
    </citation>
    <scope>NUCLEOTIDE SEQUENCE [LARGE SCALE GENOMIC DNA]</scope>
    <source>
        <strain evidence="5 8">SIr-6563</strain>
    </source>
</reference>
<gene>
    <name evidence="5" type="ORF">C7400_103331</name>
    <name evidence="6" type="ORF">SAMN05216550_11884</name>
</gene>
<sequence length="712" mass="75837">MNGVYNPLLTCLSVVVAFLASFTALEGAAMLSAVTSSRWRHAWLAGSACAMGIGIWSMHFIGMIALTLPIAVGYDLDVSAASLALAVLAALVALATVSRGHLSARRLFAAGVVMGVGVAAMHYTGMIAMRMSPSIDYDFSRVALSVAIAIGASIAALWLAFHLRDSRRENIVWKRLAAAAIMAFAITGMHYTGMSAATFAEGSRCLSAHKVDANTLAFVVGVASTAVLVGTLWIFGTQASRLSASLDRATRTIRHLGTHDALTDLPNRAYLMARAKELVQRSTRGGGALAVLFVDLDGFKAVNDTLGHKIGDDLLRQAAERISGCARKGDLVARLGGDEFVVVVSGLPGAQRRGNGLRAEANDASPIGNTDAGAIADTIARQILASLADEFVLAEAIPIRIGASIGIALSQDESTTLDTLLSHADCAMYAAKRGGRNTFRRFEDSMSQSTLRSLHIQRDLHVALARKQFDLVFQPKFTVDGKAMTGAEALLRWAHPVLGNVPPLEFIPIAERAGLMIAIGDWVLREICAHLVEWDREGLAPMPIAMNLSAMQFNLPRIVERIDAIVTAAGVPPERLMFEISEATAMQDVDRTRRIVQSLRDRGYAVALDNFGSALSSLGHLHDFRVDQIKIDRAFVSGLDDTSARSSALLSAVMALARVLGIEVVAEGVETVAQSLKLLALECDQMQGFLCGSPLAGGEFRQAMAGAFAMKS</sequence>
<feature type="domain" description="MHYT" evidence="4">
    <location>
        <begin position="5"/>
        <end position="200"/>
    </location>
</feature>
<evidence type="ECO:0000313" key="5">
    <source>
        <dbReference type="EMBL" id="PXX19340.1"/>
    </source>
</evidence>
<dbReference type="InterPro" id="IPR052155">
    <property type="entry name" value="Biofilm_reg_signaling"/>
</dbReference>
<dbReference type="PANTHER" id="PTHR44757">
    <property type="entry name" value="DIGUANYLATE CYCLASE DGCP"/>
    <property type="match status" value="1"/>
</dbReference>
<dbReference type="Proteomes" id="UP000247515">
    <property type="component" value="Unassembled WGS sequence"/>
</dbReference>
<dbReference type="GO" id="GO:0016020">
    <property type="term" value="C:membrane"/>
    <property type="evidence" value="ECO:0007669"/>
    <property type="project" value="UniProtKB-UniRule"/>
</dbReference>
<dbReference type="InterPro" id="IPR001633">
    <property type="entry name" value="EAL_dom"/>
</dbReference>
<dbReference type="InterPro" id="IPR000160">
    <property type="entry name" value="GGDEF_dom"/>
</dbReference>
<dbReference type="Gene3D" id="3.30.70.270">
    <property type="match status" value="1"/>
</dbReference>
<dbReference type="Gene3D" id="3.20.20.450">
    <property type="entry name" value="EAL domain"/>
    <property type="match status" value="1"/>
</dbReference>
<keyword evidence="1" id="KW-0472">Membrane</keyword>
<dbReference type="SMART" id="SM00267">
    <property type="entry name" value="GGDEF"/>
    <property type="match status" value="1"/>
</dbReference>
<feature type="transmembrane region" description="Helical" evidence="1">
    <location>
        <begin position="141"/>
        <end position="161"/>
    </location>
</feature>
<evidence type="ECO:0000256" key="1">
    <source>
        <dbReference type="PROSITE-ProRule" id="PRU00244"/>
    </source>
</evidence>
<name>A0AAQ1JX19_9BURK</name>
<dbReference type="InterPro" id="IPR043128">
    <property type="entry name" value="Rev_trsase/Diguanyl_cyclase"/>
</dbReference>
<feature type="domain" description="EAL" evidence="2">
    <location>
        <begin position="453"/>
        <end position="708"/>
    </location>
</feature>
<dbReference type="AlphaFoldDB" id="A0AAQ1JX19"/>
<proteinExistence type="predicted"/>
<dbReference type="PROSITE" id="PS50924">
    <property type="entry name" value="MHYT"/>
    <property type="match status" value="1"/>
</dbReference>
<keyword evidence="8" id="KW-1185">Reference proteome</keyword>
<feature type="transmembrane region" description="Helical" evidence="1">
    <location>
        <begin position="213"/>
        <end position="235"/>
    </location>
</feature>
<feature type="transmembrane region" description="Helical" evidence="1">
    <location>
        <begin position="173"/>
        <end position="193"/>
    </location>
</feature>
<dbReference type="PANTHER" id="PTHR44757:SF2">
    <property type="entry name" value="BIOFILM ARCHITECTURE MAINTENANCE PROTEIN MBAA"/>
    <property type="match status" value="1"/>
</dbReference>
<dbReference type="Pfam" id="PF00990">
    <property type="entry name" value="GGDEF"/>
    <property type="match status" value="2"/>
</dbReference>
<feature type="transmembrane region" description="Helical" evidence="1">
    <location>
        <begin position="12"/>
        <end position="31"/>
    </location>
</feature>
<dbReference type="EMBL" id="FNZM01000018">
    <property type="protein sequence ID" value="SEK09886.1"/>
    <property type="molecule type" value="Genomic_DNA"/>
</dbReference>
<dbReference type="InterPro" id="IPR035919">
    <property type="entry name" value="EAL_sf"/>
</dbReference>
<dbReference type="InterPro" id="IPR029787">
    <property type="entry name" value="Nucleotide_cyclase"/>
</dbReference>
<keyword evidence="1" id="KW-1133">Transmembrane helix</keyword>
<feature type="transmembrane region" description="Helical" evidence="1">
    <location>
        <begin position="78"/>
        <end position="95"/>
    </location>
</feature>
<accession>A0AAQ1JX19</accession>
<evidence type="ECO:0000259" key="3">
    <source>
        <dbReference type="PROSITE" id="PS50887"/>
    </source>
</evidence>
<evidence type="ECO:0000313" key="6">
    <source>
        <dbReference type="EMBL" id="SEK09886.1"/>
    </source>
</evidence>
<reference evidence="6 7" key="1">
    <citation type="submission" date="2016-10" db="EMBL/GenBank/DDBJ databases">
        <authorList>
            <person name="Varghese N."/>
            <person name="Submissions S."/>
        </authorList>
    </citation>
    <scope>NUCLEOTIDE SEQUENCE [LARGE SCALE GENOMIC DNA]</scope>
    <source>
        <strain evidence="6 7">LMG 22274</strain>
    </source>
</reference>
<dbReference type="SMART" id="SM00052">
    <property type="entry name" value="EAL"/>
    <property type="match status" value="1"/>
</dbReference>
<dbReference type="NCBIfam" id="TIGR00254">
    <property type="entry name" value="GGDEF"/>
    <property type="match status" value="1"/>
</dbReference>
<dbReference type="EMBL" id="QJJV01000003">
    <property type="protein sequence ID" value="PXX19340.1"/>
    <property type="molecule type" value="Genomic_DNA"/>
</dbReference>
<dbReference type="Pfam" id="PF00563">
    <property type="entry name" value="EAL"/>
    <property type="match status" value="1"/>
</dbReference>
<dbReference type="CDD" id="cd01948">
    <property type="entry name" value="EAL"/>
    <property type="match status" value="1"/>
</dbReference>
<dbReference type="InterPro" id="IPR005330">
    <property type="entry name" value="MHYT_dom"/>
</dbReference>
<comment type="caution">
    <text evidence="6">The sequence shown here is derived from an EMBL/GenBank/DDBJ whole genome shotgun (WGS) entry which is preliminary data.</text>
</comment>
<dbReference type="Pfam" id="PF03707">
    <property type="entry name" value="MHYT"/>
    <property type="match status" value="2"/>
</dbReference>
<evidence type="ECO:0000313" key="8">
    <source>
        <dbReference type="Proteomes" id="UP000247515"/>
    </source>
</evidence>
<dbReference type="CDD" id="cd01949">
    <property type="entry name" value="GGDEF"/>
    <property type="match status" value="1"/>
</dbReference>
<dbReference type="SUPFAM" id="SSF55073">
    <property type="entry name" value="Nucleotide cyclase"/>
    <property type="match status" value="1"/>
</dbReference>
<keyword evidence="1" id="KW-0812">Transmembrane</keyword>
<dbReference type="Proteomes" id="UP000183529">
    <property type="component" value="Unassembled WGS sequence"/>
</dbReference>
<dbReference type="PROSITE" id="PS50883">
    <property type="entry name" value="EAL"/>
    <property type="match status" value="1"/>
</dbReference>
<organism evidence="6 7">
    <name type="scientific">Paraburkholderia tropica</name>
    <dbReference type="NCBI Taxonomy" id="92647"/>
    <lineage>
        <taxon>Bacteria</taxon>
        <taxon>Pseudomonadati</taxon>
        <taxon>Pseudomonadota</taxon>
        <taxon>Betaproteobacteria</taxon>
        <taxon>Burkholderiales</taxon>
        <taxon>Burkholderiaceae</taxon>
        <taxon>Paraburkholderia</taxon>
    </lineage>
</organism>
<evidence type="ECO:0000313" key="7">
    <source>
        <dbReference type="Proteomes" id="UP000183529"/>
    </source>
</evidence>
<dbReference type="SUPFAM" id="SSF141868">
    <property type="entry name" value="EAL domain-like"/>
    <property type="match status" value="1"/>
</dbReference>
<evidence type="ECO:0000259" key="4">
    <source>
        <dbReference type="PROSITE" id="PS50924"/>
    </source>
</evidence>
<feature type="transmembrane region" description="Helical" evidence="1">
    <location>
        <begin position="107"/>
        <end position="129"/>
    </location>
</feature>
<feature type="domain" description="GGDEF" evidence="3">
    <location>
        <begin position="287"/>
        <end position="444"/>
    </location>
</feature>
<evidence type="ECO:0000259" key="2">
    <source>
        <dbReference type="PROSITE" id="PS50883"/>
    </source>
</evidence>
<dbReference type="PROSITE" id="PS50887">
    <property type="entry name" value="GGDEF"/>
    <property type="match status" value="1"/>
</dbReference>
<protein>
    <submittedName>
        <fullName evidence="6">Diguanylate cyclase (GGDEF) domain-containing protein</fullName>
    </submittedName>
    <submittedName>
        <fullName evidence="5">Diguanylate cyclase/phosphodiesterase</fullName>
    </submittedName>
</protein>